<proteinExistence type="predicted"/>
<organism evidence="2 3">
    <name type="scientific">Naasia aerilata</name>
    <dbReference type="NCBI Taxonomy" id="1162966"/>
    <lineage>
        <taxon>Bacteria</taxon>
        <taxon>Bacillati</taxon>
        <taxon>Actinomycetota</taxon>
        <taxon>Actinomycetes</taxon>
        <taxon>Micrococcales</taxon>
        <taxon>Microbacteriaceae</taxon>
        <taxon>Naasia</taxon>
    </lineage>
</organism>
<dbReference type="Proteomes" id="UP001321498">
    <property type="component" value="Chromosome"/>
</dbReference>
<keyword evidence="1" id="KW-0812">Transmembrane</keyword>
<keyword evidence="3" id="KW-1185">Reference proteome</keyword>
<protein>
    <submittedName>
        <fullName evidence="2">Uncharacterized protein</fullName>
    </submittedName>
</protein>
<evidence type="ECO:0000256" key="1">
    <source>
        <dbReference type="SAM" id="Phobius"/>
    </source>
</evidence>
<dbReference type="RefSeq" id="WP_286276658.1">
    <property type="nucleotide sequence ID" value="NZ_AP027731.1"/>
</dbReference>
<sequence>MRRIVTGPLAAGIALVVSGLVLIAVGQADSASEPAIPLGISYALPPPAPLTLLLMVTPLSVTGLVCLGLGIAGIAFAIGVGFGQKR</sequence>
<keyword evidence="1" id="KW-1133">Transmembrane helix</keyword>
<reference evidence="3" key="1">
    <citation type="journal article" date="2019" name="Int. J. Syst. Evol. Microbiol.">
        <title>The Global Catalogue of Microorganisms (GCM) 10K type strain sequencing project: providing services to taxonomists for standard genome sequencing and annotation.</title>
        <authorList>
            <consortium name="The Broad Institute Genomics Platform"/>
            <consortium name="The Broad Institute Genome Sequencing Center for Infectious Disease"/>
            <person name="Wu L."/>
            <person name="Ma J."/>
        </authorList>
    </citation>
    <scope>NUCLEOTIDE SEQUENCE [LARGE SCALE GENOMIC DNA]</scope>
    <source>
        <strain evidence="3">NBRC 108725</strain>
    </source>
</reference>
<evidence type="ECO:0000313" key="3">
    <source>
        <dbReference type="Proteomes" id="UP001321498"/>
    </source>
</evidence>
<accession>A0ABM8GE88</accession>
<evidence type="ECO:0000313" key="2">
    <source>
        <dbReference type="EMBL" id="BDZ46626.1"/>
    </source>
</evidence>
<gene>
    <name evidence="2" type="ORF">GCM10025866_25350</name>
</gene>
<keyword evidence="1" id="KW-0472">Membrane</keyword>
<dbReference type="EMBL" id="AP027731">
    <property type="protein sequence ID" value="BDZ46626.1"/>
    <property type="molecule type" value="Genomic_DNA"/>
</dbReference>
<feature type="transmembrane region" description="Helical" evidence="1">
    <location>
        <begin position="52"/>
        <end position="82"/>
    </location>
</feature>
<name>A0ABM8GE88_9MICO</name>